<dbReference type="GO" id="GO:0006313">
    <property type="term" value="P:DNA transposition"/>
    <property type="evidence" value="ECO:0007669"/>
    <property type="project" value="InterPro"/>
</dbReference>
<dbReference type="Pfam" id="PF01609">
    <property type="entry name" value="DDE_Tnp_1"/>
    <property type="match status" value="1"/>
</dbReference>
<feature type="domain" description="Transposase IS4-like" evidence="1">
    <location>
        <begin position="77"/>
        <end position="266"/>
    </location>
</feature>
<protein>
    <submittedName>
        <fullName evidence="2">Transposase DDE domain-containing protein</fullName>
    </submittedName>
</protein>
<dbReference type="Gene3D" id="3.90.350.10">
    <property type="entry name" value="Transposase Inhibitor Protein From Tn5, Chain A, domain 1"/>
    <property type="match status" value="1"/>
</dbReference>
<proteinExistence type="predicted"/>
<reference evidence="3" key="1">
    <citation type="submission" date="2017-04" db="EMBL/GenBank/DDBJ databases">
        <authorList>
            <person name="Varghese N."/>
            <person name="Submissions S."/>
        </authorList>
    </citation>
    <scope>NUCLEOTIDE SEQUENCE [LARGE SCALE GENOMIC DNA]</scope>
    <source>
        <strain evidence="3">RKEM611</strain>
    </source>
</reference>
<evidence type="ECO:0000259" key="1">
    <source>
        <dbReference type="Pfam" id="PF01609"/>
    </source>
</evidence>
<evidence type="ECO:0000313" key="3">
    <source>
        <dbReference type="Proteomes" id="UP000192907"/>
    </source>
</evidence>
<dbReference type="EMBL" id="FWZT01000052">
    <property type="protein sequence ID" value="SMF84127.1"/>
    <property type="molecule type" value="Genomic_DNA"/>
</dbReference>
<dbReference type="GO" id="GO:0004803">
    <property type="term" value="F:transposase activity"/>
    <property type="evidence" value="ECO:0007669"/>
    <property type="project" value="InterPro"/>
</dbReference>
<dbReference type="GO" id="GO:0003677">
    <property type="term" value="F:DNA binding"/>
    <property type="evidence" value="ECO:0007669"/>
    <property type="project" value="InterPro"/>
</dbReference>
<keyword evidence="3" id="KW-1185">Reference proteome</keyword>
<dbReference type="RefSeq" id="WP_143478319.1">
    <property type="nucleotide sequence ID" value="NZ_FWZT01000052.1"/>
</dbReference>
<evidence type="ECO:0000313" key="2">
    <source>
        <dbReference type="EMBL" id="SMF84127.1"/>
    </source>
</evidence>
<gene>
    <name evidence="2" type="ORF">SAMN06296036_15213</name>
</gene>
<accession>A0A1Y6CRH0</accession>
<dbReference type="InterPro" id="IPR012337">
    <property type="entry name" value="RNaseH-like_sf"/>
</dbReference>
<dbReference type="InterPro" id="IPR002559">
    <property type="entry name" value="Transposase_11"/>
</dbReference>
<organism evidence="2 3">
    <name type="scientific">Pseudobacteriovorax antillogorgiicola</name>
    <dbReference type="NCBI Taxonomy" id="1513793"/>
    <lineage>
        <taxon>Bacteria</taxon>
        <taxon>Pseudomonadati</taxon>
        <taxon>Bdellovibrionota</taxon>
        <taxon>Oligoflexia</taxon>
        <taxon>Oligoflexales</taxon>
        <taxon>Pseudobacteriovoracaceae</taxon>
        <taxon>Pseudobacteriovorax</taxon>
    </lineage>
</organism>
<sequence>PQVITGGYNDNVTETYLKFLFNVCRTSPDSTHGNKYFEGHQFTNFVLIVNGDIIPLASVPLYSHYHCKELGIRYQSEIEIVTQWIEMLPESELLTADILSKIYVLLDSGYDAKSIQNAIQDAGLNFIASITCGRNVNGLPVKDYFRRNRHIPWRTIQMKTGTGIGNRVRKYRARTAKNVHLKGSGEVTVFCSEKRSRTARKTSRKYIVTSDQHLSTRKAVINYAKRWKIEVWHKTMKQFYGYGDCRCKNFRSVEAHINFSLCAYCINSLCDPNLPVAGTTLDQYQACLDWSKAAKVINLFGGREKIKDLAAAEIQKVMNG</sequence>
<dbReference type="SUPFAM" id="SSF53098">
    <property type="entry name" value="Ribonuclease H-like"/>
    <property type="match status" value="1"/>
</dbReference>
<name>A0A1Y6CRH0_9BACT</name>
<dbReference type="Proteomes" id="UP000192907">
    <property type="component" value="Unassembled WGS sequence"/>
</dbReference>
<feature type="non-terminal residue" evidence="2">
    <location>
        <position position="1"/>
    </location>
</feature>
<dbReference type="AlphaFoldDB" id="A0A1Y6CRH0"/>